<reference evidence="1 2" key="1">
    <citation type="submission" date="2017-07" db="EMBL/GenBank/DDBJ databases">
        <title>Phylogenetic study on the rhizospheric bacterium Ochrobactrum sp. A44.</title>
        <authorList>
            <person name="Krzyzanowska D.M."/>
            <person name="Ossowicki A."/>
            <person name="Rajewska M."/>
            <person name="Maciag T."/>
            <person name="Kaczynski Z."/>
            <person name="Czerwicka M."/>
            <person name="Jafra S."/>
        </authorList>
    </citation>
    <scope>NUCLEOTIDE SEQUENCE [LARGE SCALE GENOMIC DNA]</scope>
    <source>
        <strain evidence="1 2">DSM 7216</strain>
    </source>
</reference>
<organism evidence="1 2">
    <name type="scientific">Brucella thiophenivorans</name>
    <dbReference type="NCBI Taxonomy" id="571255"/>
    <lineage>
        <taxon>Bacteria</taxon>
        <taxon>Pseudomonadati</taxon>
        <taxon>Pseudomonadota</taxon>
        <taxon>Alphaproteobacteria</taxon>
        <taxon>Hyphomicrobiales</taxon>
        <taxon>Brucellaceae</taxon>
        <taxon>Brucella/Ochrobactrum group</taxon>
        <taxon>Brucella</taxon>
    </lineage>
</organism>
<protein>
    <submittedName>
        <fullName evidence="1">Uncharacterized protein</fullName>
    </submittedName>
</protein>
<dbReference type="Proteomes" id="UP000215590">
    <property type="component" value="Unassembled WGS sequence"/>
</dbReference>
<comment type="caution">
    <text evidence="1">The sequence shown here is derived from an EMBL/GenBank/DDBJ whole genome shotgun (WGS) entry which is preliminary data.</text>
</comment>
<gene>
    <name evidence="1" type="ORF">CEV31_3426</name>
</gene>
<accession>A0A256FET6</accession>
<dbReference type="AlphaFoldDB" id="A0A256FET6"/>
<keyword evidence="2" id="KW-1185">Reference proteome</keyword>
<evidence type="ECO:0000313" key="1">
    <source>
        <dbReference type="EMBL" id="OYR13375.1"/>
    </source>
</evidence>
<evidence type="ECO:0000313" key="2">
    <source>
        <dbReference type="Proteomes" id="UP000215590"/>
    </source>
</evidence>
<dbReference type="EMBL" id="NNRJ01000052">
    <property type="protein sequence ID" value="OYR13375.1"/>
    <property type="molecule type" value="Genomic_DNA"/>
</dbReference>
<proteinExistence type="predicted"/>
<name>A0A256FET6_9HYPH</name>
<sequence length="59" mass="7004">MRPFSPHKLCDARQAFTEFSFSDCAFKPFEKRVNDFAIERARNVLKIMETVPLITRRLK</sequence>